<dbReference type="PANTHER" id="PTHR31713">
    <property type="entry name" value="OS02G0177800 PROTEIN"/>
    <property type="match status" value="1"/>
</dbReference>
<feature type="compositionally biased region" description="Polar residues" evidence="1">
    <location>
        <begin position="724"/>
        <end position="737"/>
    </location>
</feature>
<evidence type="ECO:0000313" key="2">
    <source>
        <dbReference type="EMBL" id="CAD7695266.1"/>
    </source>
</evidence>
<sequence>MQDAEDVKDDDLAQLSGRSQFTKGECMLCITWISGQLLKGLKGHEGFKNKDDTVSVGRVLETLESERAKAITACERLLSPTEPAAGVQELSSQYYSLEFTHDCCAWGCLNPRCDLCEKNPRRRCSIPFEKKYFKGDPVKAKCGASIALELIDTASSKVAESADATLELFIVDGNKYDQTFPDGVQRGQDEALNACALLTGNENRQLLVSTDKSANHPDGKVLIALQGGRATLPEIIVTQSSEALLSGRRPPFRLVATLSKESVSISPQQTVPAVSLGFVVASGRSRLAQKKCIPSMDDPLSKLEHMGKERVRKLKDLQIASAQLHLSLPSSLPEEITKVGHFKSLVLQADKDGHLKQRLLHVLKMSDKAWDEARDHALAAVANDTRMRAWYKNDASDQTDKDGNLGLVFVCHLGETDMERPVALIRNNDVINKDRQGPRERELVGQLQAEALAAWRRDNHPGWTFYPFDSEDYAQDPSSLPPPGAAQHPSFRRPGRQQMSGLSSRELWLQPRDSAIAHTPEWYPYSRGDFSSVRSSGESWESVENTKKRKLQGGPHVQDAPEARLPPMPPPAGFGPENANKPANVQREFDRLRSSTPKRGHGAMVKARDCISLPVHGLPGLQELQGHLMSAMERRQHASATPWVGVEGSVNHGSSRRDQGSEGPARLLTGPDAEFYQHRIASTGQFLSHLQPLLAACSQPAPSQGSPSSMASTGRHISVQSSIHGSVQSNVHQQGSSAAAPMSGVELSGEERLAAGSDPMVVDQRPEGEPCSRGHNRREGALAATSLPVLALADVSQGLAASEQGARSPAAGMDLSGAGMASGLQQQVVLVPGNNWEPGSSVAPYNVYYVTMPIGQGNLDHRMVDSAGNQEDTGPPRPLSNEPGAKEG</sequence>
<proteinExistence type="predicted"/>
<dbReference type="GO" id="GO:0043565">
    <property type="term" value="F:sequence-specific DNA binding"/>
    <property type="evidence" value="ECO:0007669"/>
    <property type="project" value="TreeGrafter"/>
</dbReference>
<protein>
    <submittedName>
        <fullName evidence="2">Uncharacterized protein</fullName>
    </submittedName>
</protein>
<organism evidence="2 3">
    <name type="scientific">Ostreobium quekettii</name>
    <dbReference type="NCBI Taxonomy" id="121088"/>
    <lineage>
        <taxon>Eukaryota</taxon>
        <taxon>Viridiplantae</taxon>
        <taxon>Chlorophyta</taxon>
        <taxon>core chlorophytes</taxon>
        <taxon>Ulvophyceae</taxon>
        <taxon>TCBD clade</taxon>
        <taxon>Bryopsidales</taxon>
        <taxon>Ostreobineae</taxon>
        <taxon>Ostreobiaceae</taxon>
        <taxon>Ostreobium</taxon>
    </lineage>
</organism>
<feature type="region of interest" description="Disordered" evidence="1">
    <location>
        <begin position="724"/>
        <end position="746"/>
    </location>
</feature>
<dbReference type="InterPro" id="IPR012416">
    <property type="entry name" value="CBP60"/>
</dbReference>
<dbReference type="Proteomes" id="UP000708148">
    <property type="component" value="Unassembled WGS sequence"/>
</dbReference>
<keyword evidence="3" id="KW-1185">Reference proteome</keyword>
<feature type="region of interest" description="Disordered" evidence="1">
    <location>
        <begin position="467"/>
        <end position="502"/>
    </location>
</feature>
<dbReference type="GO" id="GO:0005516">
    <property type="term" value="F:calmodulin binding"/>
    <property type="evidence" value="ECO:0007669"/>
    <property type="project" value="InterPro"/>
</dbReference>
<dbReference type="EMBL" id="CAJHUC010000326">
    <property type="protein sequence ID" value="CAD7695266.1"/>
    <property type="molecule type" value="Genomic_DNA"/>
</dbReference>
<feature type="region of interest" description="Disordered" evidence="1">
    <location>
        <begin position="860"/>
        <end position="888"/>
    </location>
</feature>
<dbReference type="GO" id="GO:0003700">
    <property type="term" value="F:DNA-binding transcription factor activity"/>
    <property type="evidence" value="ECO:0007669"/>
    <property type="project" value="TreeGrafter"/>
</dbReference>
<evidence type="ECO:0000256" key="1">
    <source>
        <dbReference type="SAM" id="MobiDB-lite"/>
    </source>
</evidence>
<feature type="compositionally biased region" description="Basic and acidic residues" evidence="1">
    <location>
        <begin position="764"/>
        <end position="775"/>
    </location>
</feature>
<gene>
    <name evidence="2" type="ORF">OSTQU699_LOCUS626</name>
</gene>
<dbReference type="GO" id="GO:0080142">
    <property type="term" value="P:regulation of salicylic acid biosynthetic process"/>
    <property type="evidence" value="ECO:0007669"/>
    <property type="project" value="TreeGrafter"/>
</dbReference>
<feature type="region of interest" description="Disordered" evidence="1">
    <location>
        <begin position="633"/>
        <end position="669"/>
    </location>
</feature>
<dbReference type="OrthoDB" id="505967at2759"/>
<dbReference type="AlphaFoldDB" id="A0A8S1ILE1"/>
<feature type="region of interest" description="Disordered" evidence="1">
    <location>
        <begin position="756"/>
        <end position="775"/>
    </location>
</feature>
<dbReference type="GO" id="GO:0005634">
    <property type="term" value="C:nucleus"/>
    <property type="evidence" value="ECO:0007669"/>
    <property type="project" value="TreeGrafter"/>
</dbReference>
<reference evidence="2" key="1">
    <citation type="submission" date="2020-12" db="EMBL/GenBank/DDBJ databases">
        <authorList>
            <person name="Iha C."/>
        </authorList>
    </citation>
    <scope>NUCLEOTIDE SEQUENCE</scope>
</reference>
<dbReference type="PANTHER" id="PTHR31713:SF96">
    <property type="entry name" value="OS02G0562300 PROTEIN"/>
    <property type="match status" value="1"/>
</dbReference>
<evidence type="ECO:0000313" key="3">
    <source>
        <dbReference type="Proteomes" id="UP000708148"/>
    </source>
</evidence>
<name>A0A8S1ILE1_9CHLO</name>
<comment type="caution">
    <text evidence="2">The sequence shown here is derived from an EMBL/GenBank/DDBJ whole genome shotgun (WGS) entry which is preliminary data.</text>
</comment>
<feature type="region of interest" description="Disordered" evidence="1">
    <location>
        <begin position="534"/>
        <end position="561"/>
    </location>
</feature>
<feature type="compositionally biased region" description="Low complexity" evidence="1">
    <location>
        <begin position="534"/>
        <end position="543"/>
    </location>
</feature>
<accession>A0A8S1ILE1</accession>